<dbReference type="STRING" id="264202.gene:10544217"/>
<evidence type="ECO:0000313" key="2">
    <source>
        <dbReference type="Proteomes" id="UP000001260"/>
    </source>
</evidence>
<dbReference type="EMBL" id="AP006861">
    <property type="protein sequence ID" value="BAE81170.1"/>
    <property type="molecule type" value="Genomic_DNA"/>
</dbReference>
<proteinExistence type="predicted"/>
<gene>
    <name evidence="1" type="ordered locus">CF0398</name>
</gene>
<keyword evidence="2" id="KW-1185">Reference proteome</keyword>
<evidence type="ECO:0000313" key="1">
    <source>
        <dbReference type="EMBL" id="BAE81170.1"/>
    </source>
</evidence>
<reference evidence="1 2" key="1">
    <citation type="journal article" date="2006" name="DNA Res.">
        <title>Genome sequence of the cat pathogen, Chlamydophila felis.</title>
        <authorList>
            <person name="Azuma Y."/>
            <person name="Hirakawa H."/>
            <person name="Yamashita A."/>
            <person name="Cai Y."/>
            <person name="Rahman M.A."/>
            <person name="Suzuki H."/>
            <person name="Mitaku S."/>
            <person name="Toh H."/>
            <person name="Goto S."/>
            <person name="Murakami T."/>
            <person name="Sugi K."/>
            <person name="Hayashi H."/>
            <person name="Fukushi H."/>
            <person name="Hattori M."/>
            <person name="Kuhara S."/>
            <person name="Shirai M."/>
        </authorList>
    </citation>
    <scope>NUCLEOTIDE SEQUENCE [LARGE SCALE GENOMIC DNA]</scope>
    <source>
        <strain evidence="1 2">Fe/C-56</strain>
    </source>
</reference>
<dbReference type="Proteomes" id="UP000001260">
    <property type="component" value="Chromosome"/>
</dbReference>
<organism evidence="1 2">
    <name type="scientific">Chlamydia felis (strain Fe/C-56)</name>
    <name type="common">Chlamydophila felis</name>
    <dbReference type="NCBI Taxonomy" id="264202"/>
    <lineage>
        <taxon>Bacteria</taxon>
        <taxon>Pseudomonadati</taxon>
        <taxon>Chlamydiota</taxon>
        <taxon>Chlamydiia</taxon>
        <taxon>Chlamydiales</taxon>
        <taxon>Chlamydiaceae</taxon>
        <taxon>Chlamydia/Chlamydophila group</taxon>
        <taxon>Chlamydia</taxon>
    </lineage>
</organism>
<accession>Q254W8</accession>
<name>Q254W8_CHLFF</name>
<dbReference type="AlphaFoldDB" id="Q254W8"/>
<sequence>MKSYVYCGAYSSYICLKPRACKATIVKTNTTTYTPKEPVLNSIQKWLLSALGIMCKSLTGRS</sequence>
<dbReference type="KEGG" id="cfe:BAE81170.1"/>
<dbReference type="HOGENOM" id="CLU_2895806_0_0_0"/>
<protein>
    <submittedName>
        <fullName evidence="1">Uncharacterized protein</fullName>
    </submittedName>
</protein>